<dbReference type="Gene3D" id="3.40.1170.30">
    <property type="match status" value="1"/>
</dbReference>
<dbReference type="PROSITE" id="PS51194">
    <property type="entry name" value="HELICASE_CTER"/>
    <property type="match status" value="1"/>
</dbReference>
<proteinExistence type="inferred from homology"/>
<evidence type="ECO:0000256" key="2">
    <source>
        <dbReference type="ARBA" id="ARBA00022741"/>
    </source>
</evidence>
<dbReference type="Pfam" id="PF04851">
    <property type="entry name" value="ResIII"/>
    <property type="match status" value="1"/>
</dbReference>
<dbReference type="EC" id="5.6.2.4" evidence="8"/>
<dbReference type="GO" id="GO:0003677">
    <property type="term" value="F:DNA binding"/>
    <property type="evidence" value="ECO:0007669"/>
    <property type="project" value="InterPro"/>
</dbReference>
<dbReference type="Proteomes" id="UP000053961">
    <property type="component" value="Unassembled WGS sequence"/>
</dbReference>
<dbReference type="InterPro" id="IPR032438">
    <property type="entry name" value="ERCC3_RAD25_C"/>
</dbReference>
<protein>
    <recommendedName>
        <fullName evidence="8">DNA 3'-5' helicase</fullName>
        <ecNumber evidence="8">5.6.2.4</ecNumber>
    </recommendedName>
</protein>
<comment type="caution">
    <text evidence="12">The sequence shown here is derived from an EMBL/GenBank/DDBJ whole genome shotgun (WGS) entry which is preliminary data.</text>
</comment>
<comment type="catalytic activity">
    <reaction evidence="9">
        <text>ATP + H2O = ADP + phosphate + H(+)</text>
        <dbReference type="Rhea" id="RHEA:13065"/>
        <dbReference type="ChEBI" id="CHEBI:15377"/>
        <dbReference type="ChEBI" id="CHEBI:15378"/>
        <dbReference type="ChEBI" id="CHEBI:30616"/>
        <dbReference type="ChEBI" id="CHEBI:43474"/>
        <dbReference type="ChEBI" id="CHEBI:456216"/>
        <dbReference type="EC" id="5.6.2.4"/>
    </reaction>
</comment>
<dbReference type="InterPro" id="IPR040699">
    <property type="entry name" value="XPB_DRD"/>
</dbReference>
<evidence type="ECO:0000259" key="10">
    <source>
        <dbReference type="PROSITE" id="PS51192"/>
    </source>
</evidence>
<feature type="domain" description="Helicase ATP-binding" evidence="10">
    <location>
        <begin position="79"/>
        <end position="223"/>
    </location>
</feature>
<evidence type="ECO:0000256" key="1">
    <source>
        <dbReference type="ARBA" id="ARBA00006637"/>
    </source>
</evidence>
<dbReference type="SMART" id="SM00490">
    <property type="entry name" value="HELICc"/>
    <property type="match status" value="1"/>
</dbReference>
<dbReference type="InterPro" id="IPR027417">
    <property type="entry name" value="P-loop_NTPase"/>
</dbReference>
<dbReference type="PROSITE" id="PS51192">
    <property type="entry name" value="HELICASE_ATP_BIND_1"/>
    <property type="match status" value="1"/>
</dbReference>
<dbReference type="Proteomes" id="UP000057043">
    <property type="component" value="Unassembled WGS sequence"/>
</dbReference>
<comment type="similarity">
    <text evidence="1">Belongs to the helicase family. RAD25/XPB subfamily.</text>
</comment>
<dbReference type="EMBL" id="LGFT01000044">
    <property type="protein sequence ID" value="KUK43852.1"/>
    <property type="molecule type" value="Genomic_DNA"/>
</dbReference>
<evidence type="ECO:0000256" key="4">
    <source>
        <dbReference type="ARBA" id="ARBA00022806"/>
    </source>
</evidence>
<dbReference type="GO" id="GO:0016787">
    <property type="term" value="F:hydrolase activity"/>
    <property type="evidence" value="ECO:0007669"/>
    <property type="project" value="UniProtKB-KW"/>
</dbReference>
<dbReference type="PATRIC" id="fig|301375.6.peg.542"/>
<dbReference type="SUPFAM" id="SSF52540">
    <property type="entry name" value="P-loop containing nucleoside triphosphate hydrolases"/>
    <property type="match status" value="2"/>
</dbReference>
<dbReference type="PANTHER" id="PTHR11274:SF0">
    <property type="entry name" value="GENERAL TRANSCRIPTION AND DNA REPAIR FACTOR IIH HELICASE SUBUNIT XPB"/>
    <property type="match status" value="1"/>
</dbReference>
<evidence type="ECO:0000256" key="6">
    <source>
        <dbReference type="ARBA" id="ARBA00023235"/>
    </source>
</evidence>
<dbReference type="GO" id="GO:0043138">
    <property type="term" value="F:3'-5' DNA helicase activity"/>
    <property type="evidence" value="ECO:0007669"/>
    <property type="project" value="UniProtKB-EC"/>
</dbReference>
<comment type="catalytic activity">
    <reaction evidence="7">
        <text>Couples ATP hydrolysis with the unwinding of duplex DNA by translocating in the 3'-5' direction.</text>
        <dbReference type="EC" id="5.6.2.4"/>
    </reaction>
</comment>
<organism evidence="12 15">
    <name type="scientific">Methanothrix harundinacea</name>
    <dbReference type="NCBI Taxonomy" id="301375"/>
    <lineage>
        <taxon>Archaea</taxon>
        <taxon>Methanobacteriati</taxon>
        <taxon>Methanobacteriota</taxon>
        <taxon>Stenosarchaea group</taxon>
        <taxon>Methanomicrobia</taxon>
        <taxon>Methanotrichales</taxon>
        <taxon>Methanotrichaceae</taxon>
        <taxon>Methanothrix</taxon>
    </lineage>
</organism>
<dbReference type="CDD" id="cd17926">
    <property type="entry name" value="DEXHc_RE"/>
    <property type="match status" value="1"/>
</dbReference>
<dbReference type="GO" id="GO:0005524">
    <property type="term" value="F:ATP binding"/>
    <property type="evidence" value="ECO:0007669"/>
    <property type="project" value="UniProtKB-KW"/>
</dbReference>
<keyword evidence="5" id="KW-0067">ATP-binding</keyword>
<evidence type="ECO:0000313" key="13">
    <source>
        <dbReference type="EMBL" id="KUK95981.1"/>
    </source>
</evidence>
<reference evidence="13" key="1">
    <citation type="journal article" date="2015" name="MBio">
        <title>Genome-resolved metagenomic analysis reveals roles for candidate phyla and other microbial community members in biogeochemical transformations in oil reservoirs.</title>
        <authorList>
            <person name="Hu P."/>
            <person name="Tom L."/>
            <person name="Singh A."/>
            <person name="Thomas B.C."/>
            <person name="Baker B.J."/>
            <person name="Piceno Y.M."/>
            <person name="Andersen G.L."/>
            <person name="Banfield J.F."/>
        </authorList>
    </citation>
    <scope>NUCLEOTIDE SEQUENCE [LARGE SCALE GENOMIC DNA]</scope>
    <source>
        <strain evidence="13">56_747</strain>
    </source>
</reference>
<evidence type="ECO:0000313" key="14">
    <source>
        <dbReference type="Proteomes" id="UP000053961"/>
    </source>
</evidence>
<dbReference type="InterPro" id="IPR014001">
    <property type="entry name" value="Helicase_ATP-bd"/>
</dbReference>
<evidence type="ECO:0000256" key="8">
    <source>
        <dbReference type="ARBA" id="ARBA00034808"/>
    </source>
</evidence>
<keyword evidence="4 12" id="KW-0347">Helicase</keyword>
<keyword evidence="6" id="KW-0413">Isomerase</keyword>
<reference evidence="14 15" key="2">
    <citation type="journal article" date="2015" name="MBio">
        <title>Genome-Resolved Metagenomic Analysis Reveals Roles for Candidate Phyla and Other Microbial Community Members in Biogeochemical Transformations in Oil Reservoirs.</title>
        <authorList>
            <person name="Hu P."/>
            <person name="Tom L."/>
            <person name="Singh A."/>
            <person name="Thomas B.C."/>
            <person name="Baker B.J."/>
            <person name="Piceno Y.M."/>
            <person name="Andersen G.L."/>
            <person name="Banfield J.F."/>
        </authorList>
    </citation>
    <scope>NUCLEOTIDE SEQUENCE [LARGE SCALE GENOMIC DNA]</scope>
    <source>
        <strain evidence="12">57_489</strain>
    </source>
</reference>
<evidence type="ECO:0000313" key="12">
    <source>
        <dbReference type="EMBL" id="KUK43852.1"/>
    </source>
</evidence>
<evidence type="ECO:0000256" key="5">
    <source>
        <dbReference type="ARBA" id="ARBA00022840"/>
    </source>
</evidence>
<sequence>MKLTFDKGTIQIRGDVQVPNSTWDERSKTFRAMALYYRDALDFLKRSGFNFKDDVLNLLPCPDLKSRVVLRDYQKQALDAWVSSGYRGVIVLPTGSGKTVLGIKAISLLNMPTLVVAPTLDLVDQWRTRLKEEFDTEVGVLGGGEREIRALTVTTYDSAYIHAERLGNRFGLVIFDEVHHLPAAGYRNIAEMFASPYRMGLTATFEREDGLHAELNRLVGGKVFEKRVKELSGTHLSPFRLEKIAVELTDEEKEEYVRNQRVFSNYLARINLTIRSPADFQKLVMRSGRDPGARRALLARNKARDIAYNSVSKMDTLSTILKNHRDGKIFIFTEHNKLVHQISKQFLIPAITYRTTTRERSEILDRFKSGVYRAVVTSKVLDEGIDVPDADVGIILSGTGSKRAFVQRLGRILRKKEGKEAVLYEIVSAETSEVGTARRRKQKLKQ</sequence>
<dbReference type="SMART" id="SM00487">
    <property type="entry name" value="DEXDc"/>
    <property type="match status" value="1"/>
</dbReference>
<dbReference type="Gene3D" id="3.40.50.300">
    <property type="entry name" value="P-loop containing nucleotide triphosphate hydrolases"/>
    <property type="match status" value="2"/>
</dbReference>
<gene>
    <name evidence="12" type="ORF">XD72_1752</name>
    <name evidence="13" type="ORF">XE07_1417</name>
</gene>
<dbReference type="Pfam" id="PF18458">
    <property type="entry name" value="XPB_DRD"/>
    <property type="match status" value="1"/>
</dbReference>
<dbReference type="PANTHER" id="PTHR11274">
    <property type="entry name" value="RAD25/XP-B DNA REPAIR HELICASE"/>
    <property type="match status" value="1"/>
</dbReference>
<dbReference type="Gene3D" id="6.10.140.1180">
    <property type="match status" value="1"/>
</dbReference>
<keyword evidence="3" id="KW-0378">Hydrolase</keyword>
<dbReference type="InterPro" id="IPR006935">
    <property type="entry name" value="Helicase/UvrB_N"/>
</dbReference>
<dbReference type="Pfam" id="PF16203">
    <property type="entry name" value="ERCC3_RAD25_C"/>
    <property type="match status" value="1"/>
</dbReference>
<dbReference type="InterPro" id="IPR050615">
    <property type="entry name" value="ATP-dep_DNA_Helicase"/>
</dbReference>
<keyword evidence="2" id="KW-0547">Nucleotide-binding</keyword>
<dbReference type="EMBL" id="LGHB01000022">
    <property type="protein sequence ID" value="KUK95981.1"/>
    <property type="molecule type" value="Genomic_DNA"/>
</dbReference>
<evidence type="ECO:0000256" key="3">
    <source>
        <dbReference type="ARBA" id="ARBA00022801"/>
    </source>
</evidence>
<name>A0A101FSY9_9EURY</name>
<dbReference type="InterPro" id="IPR001650">
    <property type="entry name" value="Helicase_C-like"/>
</dbReference>
<evidence type="ECO:0000259" key="11">
    <source>
        <dbReference type="PROSITE" id="PS51194"/>
    </source>
</evidence>
<evidence type="ECO:0000313" key="15">
    <source>
        <dbReference type="Proteomes" id="UP000057043"/>
    </source>
</evidence>
<evidence type="ECO:0000256" key="7">
    <source>
        <dbReference type="ARBA" id="ARBA00034617"/>
    </source>
</evidence>
<evidence type="ECO:0000256" key="9">
    <source>
        <dbReference type="ARBA" id="ARBA00048988"/>
    </source>
</evidence>
<feature type="domain" description="Helicase C-terminal" evidence="11">
    <location>
        <begin position="313"/>
        <end position="446"/>
    </location>
</feature>
<dbReference type="AlphaFoldDB" id="A0A101FSY9"/>
<accession>A0A101FSY9</accession>